<name>A0A9W4XIU4_9ASCO</name>
<keyword evidence="2" id="KW-1185">Reference proteome</keyword>
<sequence>MDETIDKIWLKNYEKYCLENGLNAEEIVKKERIIGDNQFNIDIGKEIPKLNGLIQNQNNKYELQNELKQLIMKFYWAGYQLRKDSETGRVEKSVGEE</sequence>
<evidence type="ECO:0000313" key="2">
    <source>
        <dbReference type="Proteomes" id="UP001152885"/>
    </source>
</evidence>
<dbReference type="AlphaFoldDB" id="A0A9W4XIU4"/>
<protein>
    <submittedName>
        <fullName evidence="1">Uncharacterized protein</fullName>
    </submittedName>
</protein>
<gene>
    <name evidence="1" type="ORF">CANVERA_P5046</name>
</gene>
<proteinExistence type="predicted"/>
<dbReference type="Proteomes" id="UP001152885">
    <property type="component" value="Unassembled WGS sequence"/>
</dbReference>
<accession>A0A9W4XIU4</accession>
<dbReference type="EMBL" id="CANTUO010000007">
    <property type="protein sequence ID" value="CAI5760537.1"/>
    <property type="molecule type" value="Genomic_DNA"/>
</dbReference>
<dbReference type="OrthoDB" id="4024478at2759"/>
<evidence type="ECO:0000313" key="1">
    <source>
        <dbReference type="EMBL" id="CAI5760537.1"/>
    </source>
</evidence>
<organism evidence="1 2">
    <name type="scientific">Candida verbasci</name>
    <dbReference type="NCBI Taxonomy" id="1227364"/>
    <lineage>
        <taxon>Eukaryota</taxon>
        <taxon>Fungi</taxon>
        <taxon>Dikarya</taxon>
        <taxon>Ascomycota</taxon>
        <taxon>Saccharomycotina</taxon>
        <taxon>Pichiomycetes</taxon>
        <taxon>Debaryomycetaceae</taxon>
        <taxon>Candida/Lodderomyces clade</taxon>
        <taxon>Candida</taxon>
    </lineage>
</organism>
<reference evidence="1" key="1">
    <citation type="submission" date="2022-12" db="EMBL/GenBank/DDBJ databases">
        <authorList>
            <person name="Brejova B."/>
        </authorList>
    </citation>
    <scope>NUCLEOTIDE SEQUENCE</scope>
</reference>
<comment type="caution">
    <text evidence="1">The sequence shown here is derived from an EMBL/GenBank/DDBJ whole genome shotgun (WGS) entry which is preliminary data.</text>
</comment>